<evidence type="ECO:0000256" key="1">
    <source>
        <dbReference type="ARBA" id="ARBA00022801"/>
    </source>
</evidence>
<feature type="signal peptide" evidence="2">
    <location>
        <begin position="1"/>
        <end position="23"/>
    </location>
</feature>
<proteinExistence type="predicted"/>
<dbReference type="EMBL" id="FWXT01000001">
    <property type="protein sequence ID" value="SMC38278.1"/>
    <property type="molecule type" value="Genomic_DNA"/>
</dbReference>
<dbReference type="Gene3D" id="1.50.10.10">
    <property type="match status" value="1"/>
</dbReference>
<protein>
    <submittedName>
        <fullName evidence="3">Unsaturated rhamnogalacturonyl hydrolase</fullName>
    </submittedName>
</protein>
<accession>A0A1W1YRE1</accession>
<dbReference type="Proteomes" id="UP000192756">
    <property type="component" value="Unassembled WGS sequence"/>
</dbReference>
<feature type="chain" id="PRO_5012506580" evidence="2">
    <location>
        <begin position="24"/>
        <end position="637"/>
    </location>
</feature>
<dbReference type="RefSeq" id="WP_084236389.1">
    <property type="nucleotide sequence ID" value="NZ_FWXT01000001.1"/>
</dbReference>
<evidence type="ECO:0000256" key="2">
    <source>
        <dbReference type="SAM" id="SignalP"/>
    </source>
</evidence>
<keyword evidence="4" id="KW-1185">Reference proteome</keyword>
<dbReference type="OrthoDB" id="6381507at2"/>
<dbReference type="STRING" id="151894.SAMN04488524_0112"/>
<keyword evidence="1 3" id="KW-0378">Hydrolase</keyword>
<dbReference type="PANTHER" id="PTHR33886">
    <property type="entry name" value="UNSATURATED RHAMNOGALACTURONAN HYDROLASE (EUROFUNG)"/>
    <property type="match status" value="1"/>
</dbReference>
<dbReference type="InterPro" id="IPR029062">
    <property type="entry name" value="Class_I_gatase-like"/>
</dbReference>
<dbReference type="GO" id="GO:0005975">
    <property type="term" value="P:carbohydrate metabolic process"/>
    <property type="evidence" value="ECO:0007669"/>
    <property type="project" value="InterPro"/>
</dbReference>
<dbReference type="InterPro" id="IPR052043">
    <property type="entry name" value="PolySaccharide_Degr_Enz"/>
</dbReference>
<organism evidence="3 4">
    <name type="scientific">Pedobacter africanus</name>
    <dbReference type="NCBI Taxonomy" id="151894"/>
    <lineage>
        <taxon>Bacteria</taxon>
        <taxon>Pseudomonadati</taxon>
        <taxon>Bacteroidota</taxon>
        <taxon>Sphingobacteriia</taxon>
        <taxon>Sphingobacteriales</taxon>
        <taxon>Sphingobacteriaceae</taxon>
        <taxon>Pedobacter</taxon>
    </lineage>
</organism>
<keyword evidence="2" id="KW-0732">Signal</keyword>
<dbReference type="SUPFAM" id="SSF52317">
    <property type="entry name" value="Class I glutamine amidotransferase-like"/>
    <property type="match status" value="1"/>
</dbReference>
<dbReference type="SUPFAM" id="SSF48208">
    <property type="entry name" value="Six-hairpin glycosidases"/>
    <property type="match status" value="1"/>
</dbReference>
<reference evidence="4" key="1">
    <citation type="submission" date="2017-04" db="EMBL/GenBank/DDBJ databases">
        <authorList>
            <person name="Varghese N."/>
            <person name="Submissions S."/>
        </authorList>
    </citation>
    <scope>NUCLEOTIDE SEQUENCE [LARGE SCALE GENOMIC DNA]</scope>
    <source>
        <strain evidence="4">DSM 12126</strain>
    </source>
</reference>
<evidence type="ECO:0000313" key="3">
    <source>
        <dbReference type="EMBL" id="SMC38278.1"/>
    </source>
</evidence>
<dbReference type="InterPro" id="IPR010905">
    <property type="entry name" value="Glyco_hydro_88"/>
</dbReference>
<dbReference type="InterPro" id="IPR012341">
    <property type="entry name" value="6hp_glycosidase-like_sf"/>
</dbReference>
<dbReference type="AlphaFoldDB" id="A0A1W1YRE1"/>
<name>A0A1W1YRE1_9SPHI</name>
<dbReference type="GO" id="GO:0016787">
    <property type="term" value="F:hydrolase activity"/>
    <property type="evidence" value="ECO:0007669"/>
    <property type="project" value="UniProtKB-KW"/>
</dbReference>
<evidence type="ECO:0000313" key="4">
    <source>
        <dbReference type="Proteomes" id="UP000192756"/>
    </source>
</evidence>
<dbReference type="InterPro" id="IPR008928">
    <property type="entry name" value="6-hairpin_glycosidase_sf"/>
</dbReference>
<dbReference type="Pfam" id="PF07470">
    <property type="entry name" value="Glyco_hydro_88"/>
    <property type="match status" value="1"/>
</dbReference>
<dbReference type="PANTHER" id="PTHR33886:SF8">
    <property type="entry name" value="UNSATURATED RHAMNOGALACTURONAN HYDROLASE (EUROFUNG)"/>
    <property type="match status" value="1"/>
</dbReference>
<sequence length="637" mass="71463">MKKRISLIFSLIVCMAAASQVRAQQSNPKPLSEQMAATVMEIWPERAKKWSYDHGVVQDGMAALWRRTGNAAYFKYIQKDMDAFISADGAIDTYSQEHFNIDNVKNGTVLLNLYQVTGQAKYFKAATLLWEQLQKQPRTKQGGFWHKQIYPNQVWLDGLYMGQPFYAAYATLTGNAKAFDDIASQFIWIEKNTRDAKTGLLYHGWDESKIEKWADPKTGLSPHIWARAMGWYGMALVETLDYFPQNHPQRKELINILNRLAVAIKSTQNDKTGVWYDILDLPNEKGNYFESSASAMFVYALAKGVRLGCLPASYFAVAAKGYKGMQQEFVEQRGEGKVNLKGTVSVSGLGGKPYRDGSYAYYMSEKVVSNDPKGVGAFLLAANEMEIAAMPKPGLGKTVLLDSWFNNEKKKDQQGNEVSWHYKWEEMAAGGFSLWGEQFRNAGFKTATLNAAPTALSLKSASVYIIVDPDTEKEVPKPNFINKDHIKVIADWVKAGGLLVLMANDTGNTELDHFNTLAKTFDIQFNYNSKGRVVNNRFEMGKVLVPEGNAILKTARQLYVKEYCSLTLGSQAKPVLKDEDSDNVIAVSKYGKGTVFVIGDPWLYNEYVDGRKLPAEYENFKAGQDLVNWLGNLPGKR</sequence>
<gene>
    <name evidence="3" type="ORF">SAMN04488524_0112</name>
</gene>